<protein>
    <submittedName>
        <fullName evidence="4">Potassium channel family protein</fullName>
    </submittedName>
</protein>
<keyword evidence="5" id="KW-1185">Reference proteome</keyword>
<dbReference type="RefSeq" id="WP_387988939.1">
    <property type="nucleotide sequence ID" value="NZ_JBHSGR010000012.1"/>
</dbReference>
<dbReference type="EMBL" id="JBHSGR010000012">
    <property type="protein sequence ID" value="MFC4694225.1"/>
    <property type="molecule type" value="Genomic_DNA"/>
</dbReference>
<feature type="region of interest" description="Disordered" evidence="1">
    <location>
        <begin position="1"/>
        <end position="21"/>
    </location>
</feature>
<dbReference type="Proteomes" id="UP001596025">
    <property type="component" value="Unassembled WGS sequence"/>
</dbReference>
<dbReference type="GO" id="GO:0034220">
    <property type="term" value="P:monoatomic ion transmembrane transport"/>
    <property type="evidence" value="ECO:0007669"/>
    <property type="project" value="UniProtKB-KW"/>
</dbReference>
<feature type="compositionally biased region" description="Low complexity" evidence="1">
    <location>
        <begin position="1"/>
        <end position="13"/>
    </location>
</feature>
<accession>A0ABV9LKU6</accession>
<comment type="caution">
    <text evidence="4">The sequence shown here is derived from an EMBL/GenBank/DDBJ whole genome shotgun (WGS) entry which is preliminary data.</text>
</comment>
<sequence>MASPAAAGSRPGPTAGPPVLPPGRGALLRGVARTLLTTAGLLVVYALLPLDRPFTVGTVLALGAGVLAVGVLVVVQVRAILRSRHPGLRAVEGIALSLPLFLLLFATAFVQLSGSDPRAFSEPLDRVDGVYFVVTVFATVGFGDISAVSPVARVLTTLLMVGDLVLIGLVLKLFLGAVDHRRAARAGSPAPGRDG</sequence>
<evidence type="ECO:0000313" key="4">
    <source>
        <dbReference type="EMBL" id="MFC4694225.1"/>
    </source>
</evidence>
<feature type="transmembrane region" description="Helical" evidence="2">
    <location>
        <begin position="87"/>
        <end position="110"/>
    </location>
</feature>
<dbReference type="Gene3D" id="1.10.287.70">
    <property type="match status" value="1"/>
</dbReference>
<evidence type="ECO:0000256" key="2">
    <source>
        <dbReference type="SAM" id="Phobius"/>
    </source>
</evidence>
<feature type="transmembrane region" description="Helical" evidence="2">
    <location>
        <begin position="155"/>
        <end position="175"/>
    </location>
</feature>
<keyword evidence="2" id="KW-0472">Membrane</keyword>
<feature type="domain" description="Potassium channel" evidence="3">
    <location>
        <begin position="100"/>
        <end position="174"/>
    </location>
</feature>
<reference evidence="5" key="1">
    <citation type="journal article" date="2019" name="Int. J. Syst. Evol. Microbiol.">
        <title>The Global Catalogue of Microorganisms (GCM) 10K type strain sequencing project: providing services to taxonomists for standard genome sequencing and annotation.</title>
        <authorList>
            <consortium name="The Broad Institute Genomics Platform"/>
            <consortium name="The Broad Institute Genome Sequencing Center for Infectious Disease"/>
            <person name="Wu L."/>
            <person name="Ma J."/>
        </authorList>
    </citation>
    <scope>NUCLEOTIDE SEQUENCE [LARGE SCALE GENOMIC DNA]</scope>
    <source>
        <strain evidence="5">CCUG 62763</strain>
    </source>
</reference>
<keyword evidence="2" id="KW-1133">Transmembrane helix</keyword>
<gene>
    <name evidence="4" type="ORF">ACFO3M_12580</name>
</gene>
<evidence type="ECO:0000256" key="1">
    <source>
        <dbReference type="SAM" id="MobiDB-lite"/>
    </source>
</evidence>
<dbReference type="Pfam" id="PF07885">
    <property type="entry name" value="Ion_trans_2"/>
    <property type="match status" value="1"/>
</dbReference>
<dbReference type="InterPro" id="IPR013099">
    <property type="entry name" value="K_chnl_dom"/>
</dbReference>
<feature type="transmembrane region" description="Helical" evidence="2">
    <location>
        <begin position="130"/>
        <end position="148"/>
    </location>
</feature>
<keyword evidence="2" id="KW-0812">Transmembrane</keyword>
<feature type="transmembrane region" description="Helical" evidence="2">
    <location>
        <begin position="30"/>
        <end position="48"/>
    </location>
</feature>
<keyword evidence="4" id="KW-0406">Ion transport</keyword>
<name>A0ABV9LKU6_9ACTN</name>
<dbReference type="SUPFAM" id="SSF81324">
    <property type="entry name" value="Voltage-gated potassium channels"/>
    <property type="match status" value="1"/>
</dbReference>
<organism evidence="4 5">
    <name type="scientific">Geodermatophilus arenarius</name>
    <dbReference type="NCBI Taxonomy" id="1137990"/>
    <lineage>
        <taxon>Bacteria</taxon>
        <taxon>Bacillati</taxon>
        <taxon>Actinomycetota</taxon>
        <taxon>Actinomycetes</taxon>
        <taxon>Geodermatophilales</taxon>
        <taxon>Geodermatophilaceae</taxon>
        <taxon>Geodermatophilus</taxon>
    </lineage>
</organism>
<evidence type="ECO:0000313" key="5">
    <source>
        <dbReference type="Proteomes" id="UP001596025"/>
    </source>
</evidence>
<feature type="transmembrane region" description="Helical" evidence="2">
    <location>
        <begin position="54"/>
        <end position="75"/>
    </location>
</feature>
<evidence type="ECO:0000259" key="3">
    <source>
        <dbReference type="Pfam" id="PF07885"/>
    </source>
</evidence>
<proteinExistence type="predicted"/>
<keyword evidence="4" id="KW-0407">Ion channel</keyword>
<keyword evidence="4" id="KW-0813">Transport</keyword>